<protein>
    <submittedName>
        <fullName evidence="7">Major facilitator superfamily (MFS) profile domain-containing protein</fullName>
    </submittedName>
</protein>
<dbReference type="PROSITE" id="PS50850">
    <property type="entry name" value="MFS"/>
    <property type="match status" value="1"/>
</dbReference>
<dbReference type="Gene3D" id="1.20.1250.20">
    <property type="entry name" value="MFS general substrate transporter like domains"/>
    <property type="match status" value="1"/>
</dbReference>
<feature type="domain" description="Major facilitator superfamily (MFS) profile" evidence="6">
    <location>
        <begin position="69"/>
        <end position="528"/>
    </location>
</feature>
<keyword evidence="3 5" id="KW-1133">Transmembrane helix</keyword>
<evidence type="ECO:0000259" key="6">
    <source>
        <dbReference type="PROSITE" id="PS50850"/>
    </source>
</evidence>
<keyword evidence="2 5" id="KW-0812">Transmembrane</keyword>
<evidence type="ECO:0000256" key="3">
    <source>
        <dbReference type="ARBA" id="ARBA00022989"/>
    </source>
</evidence>
<feature type="transmembrane region" description="Helical" evidence="5">
    <location>
        <begin position="68"/>
        <end position="87"/>
    </location>
</feature>
<comment type="caution">
    <text evidence="7">The sequence shown here is derived from an EMBL/GenBank/DDBJ whole genome shotgun (WGS) entry which is preliminary data.</text>
</comment>
<dbReference type="PANTHER" id="PTHR23502:SF181">
    <property type="entry name" value="MAJOR FACILITATOR SUPERFAMILY (MFS) PROFILE DOMAIN-CONTAINING PROTEIN"/>
    <property type="match status" value="1"/>
</dbReference>
<sequence length="528" mass="57571">MSGWKHAFSASKDEIKEARPPGTVVLIEHAGKADPEVGHGDNDVTLRFPRPSADPADPLNWAPWRKHLMLLVVSLYALISNFTSASIAPGLTLWPLNYPQDIRPFPILARLIAVNVLFQGAGNIWWVPLSNIVGRRPVLIVATLLLTFCTMWCGLATNYNSLFAARIFQGIGNAAADTVAPALIGDVYFMDERGRAMTLYTVCLVAGPIVGGIAGGYIAFGISWAYVFWIGTAMSAVTFIGTVLFVPETLYVRDATSADDYDDTFGTSKETAVHLERTPTQQTTYNPYTFSRSLGFIKPPGGWLHHFIQPWRTLALPGTWVVMLHYGGLVGGIVTISTIGPQLVAQPPYLWGNNTGLVNVGALVGCILGAVYTYLLSDSRLKSHAKHESHGYAEPESRLPTMFPALIIATGGFLTFGFCAQNPTPKSWVGLEAGYGMISFGLMQVPSIGFNYLIDAYSYLAADCFVMVTILRAVIAFAWTFFVSDWITVDGPAEAFGIFGMLMGIFGLLTVPLWLYGKRMRMATASMF</sequence>
<evidence type="ECO:0000313" key="8">
    <source>
        <dbReference type="Proteomes" id="UP001408356"/>
    </source>
</evidence>
<feature type="transmembrane region" description="Helical" evidence="5">
    <location>
        <begin position="495"/>
        <end position="517"/>
    </location>
</feature>
<feature type="transmembrane region" description="Helical" evidence="5">
    <location>
        <begin position="397"/>
        <end position="418"/>
    </location>
</feature>
<feature type="transmembrane region" description="Helical" evidence="5">
    <location>
        <begin position="138"/>
        <end position="157"/>
    </location>
</feature>
<evidence type="ECO:0000256" key="1">
    <source>
        <dbReference type="ARBA" id="ARBA00004141"/>
    </source>
</evidence>
<dbReference type="SUPFAM" id="SSF103473">
    <property type="entry name" value="MFS general substrate transporter"/>
    <property type="match status" value="1"/>
</dbReference>
<dbReference type="EMBL" id="JARVKF010000399">
    <property type="protein sequence ID" value="KAK9417268.1"/>
    <property type="molecule type" value="Genomic_DNA"/>
</dbReference>
<name>A0ABR2US24_9PEZI</name>
<evidence type="ECO:0000256" key="2">
    <source>
        <dbReference type="ARBA" id="ARBA00022692"/>
    </source>
</evidence>
<comment type="subcellular location">
    <subcellularLocation>
        <location evidence="1">Membrane</location>
        <topology evidence="1">Multi-pass membrane protein</topology>
    </subcellularLocation>
</comment>
<feature type="transmembrane region" description="Helical" evidence="5">
    <location>
        <begin position="314"/>
        <end position="336"/>
    </location>
</feature>
<dbReference type="PANTHER" id="PTHR23502">
    <property type="entry name" value="MAJOR FACILITATOR SUPERFAMILY"/>
    <property type="match status" value="1"/>
</dbReference>
<dbReference type="InterPro" id="IPR011701">
    <property type="entry name" value="MFS"/>
</dbReference>
<dbReference type="InterPro" id="IPR036259">
    <property type="entry name" value="MFS_trans_sf"/>
</dbReference>
<organism evidence="7 8">
    <name type="scientific">Seiridium unicorne</name>
    <dbReference type="NCBI Taxonomy" id="138068"/>
    <lineage>
        <taxon>Eukaryota</taxon>
        <taxon>Fungi</taxon>
        <taxon>Dikarya</taxon>
        <taxon>Ascomycota</taxon>
        <taxon>Pezizomycotina</taxon>
        <taxon>Sordariomycetes</taxon>
        <taxon>Xylariomycetidae</taxon>
        <taxon>Amphisphaeriales</taxon>
        <taxon>Sporocadaceae</taxon>
        <taxon>Seiridium</taxon>
    </lineage>
</organism>
<keyword evidence="8" id="KW-1185">Reference proteome</keyword>
<evidence type="ECO:0000256" key="4">
    <source>
        <dbReference type="ARBA" id="ARBA00023136"/>
    </source>
</evidence>
<feature type="transmembrane region" description="Helical" evidence="5">
    <location>
        <begin position="197"/>
        <end position="220"/>
    </location>
</feature>
<gene>
    <name evidence="7" type="ORF">SUNI508_08848</name>
</gene>
<evidence type="ECO:0000256" key="5">
    <source>
        <dbReference type="SAM" id="Phobius"/>
    </source>
</evidence>
<feature type="transmembrane region" description="Helical" evidence="5">
    <location>
        <begin position="107"/>
        <end position="126"/>
    </location>
</feature>
<feature type="transmembrane region" description="Helical" evidence="5">
    <location>
        <begin position="226"/>
        <end position="246"/>
    </location>
</feature>
<feature type="transmembrane region" description="Helical" evidence="5">
    <location>
        <begin position="163"/>
        <end position="185"/>
    </location>
</feature>
<keyword evidence="4 5" id="KW-0472">Membrane</keyword>
<evidence type="ECO:0000313" key="7">
    <source>
        <dbReference type="EMBL" id="KAK9417268.1"/>
    </source>
</evidence>
<dbReference type="InterPro" id="IPR020846">
    <property type="entry name" value="MFS_dom"/>
</dbReference>
<accession>A0ABR2US24</accession>
<feature type="transmembrane region" description="Helical" evidence="5">
    <location>
        <begin position="460"/>
        <end position="483"/>
    </location>
</feature>
<proteinExistence type="predicted"/>
<feature type="transmembrane region" description="Helical" evidence="5">
    <location>
        <begin position="433"/>
        <end position="453"/>
    </location>
</feature>
<dbReference type="Pfam" id="PF07690">
    <property type="entry name" value="MFS_1"/>
    <property type="match status" value="1"/>
</dbReference>
<dbReference type="Proteomes" id="UP001408356">
    <property type="component" value="Unassembled WGS sequence"/>
</dbReference>
<reference evidence="7 8" key="1">
    <citation type="journal article" date="2024" name="J. Plant Pathol.">
        <title>Sequence and assembly of the genome of Seiridium unicorne, isolate CBS 538.82, causal agent of cypress canker disease.</title>
        <authorList>
            <person name="Scali E."/>
            <person name="Rocca G.D."/>
            <person name="Danti R."/>
            <person name="Garbelotto M."/>
            <person name="Barberini S."/>
            <person name="Baroncelli R."/>
            <person name="Emiliani G."/>
        </authorList>
    </citation>
    <scope>NUCLEOTIDE SEQUENCE [LARGE SCALE GENOMIC DNA]</scope>
    <source>
        <strain evidence="7 8">BM-138-508</strain>
    </source>
</reference>
<feature type="transmembrane region" description="Helical" evidence="5">
    <location>
        <begin position="356"/>
        <end position="376"/>
    </location>
</feature>